<feature type="domain" description="GGDEF" evidence="5">
    <location>
        <begin position="639"/>
        <end position="773"/>
    </location>
</feature>
<feature type="domain" description="Response regulatory" evidence="4">
    <location>
        <begin position="2"/>
        <end position="116"/>
    </location>
</feature>
<dbReference type="RefSeq" id="WP_252662403.1">
    <property type="nucleotide sequence ID" value="NZ_CP098611.1"/>
</dbReference>
<dbReference type="SUPFAM" id="SSF55073">
    <property type="entry name" value="Nucleotide cyclase"/>
    <property type="match status" value="1"/>
</dbReference>
<keyword evidence="2" id="KW-0597">Phosphoprotein</keyword>
<dbReference type="CDD" id="cd19935">
    <property type="entry name" value="REC_OmpR_CusR-like"/>
    <property type="match status" value="1"/>
</dbReference>
<dbReference type="Gene3D" id="3.40.50.2300">
    <property type="match status" value="3"/>
</dbReference>
<dbReference type="InterPro" id="IPR036641">
    <property type="entry name" value="HPT_dom_sf"/>
</dbReference>
<dbReference type="PANTHER" id="PTHR48111:SF15">
    <property type="entry name" value="OMPR SUBFAMILY"/>
    <property type="match status" value="1"/>
</dbReference>
<evidence type="ECO:0000256" key="3">
    <source>
        <dbReference type="PROSITE-ProRule" id="PRU01091"/>
    </source>
</evidence>
<feature type="DNA-binding region" description="OmpR/PhoB-type" evidence="3">
    <location>
        <begin position="124"/>
        <end position="223"/>
    </location>
</feature>
<dbReference type="Pfam" id="PF00990">
    <property type="entry name" value="GGDEF"/>
    <property type="match status" value="1"/>
</dbReference>
<dbReference type="SMART" id="SM00267">
    <property type="entry name" value="GGDEF"/>
    <property type="match status" value="1"/>
</dbReference>
<evidence type="ECO:0000313" key="7">
    <source>
        <dbReference type="EMBL" id="USR90371.1"/>
    </source>
</evidence>
<dbReference type="Gene3D" id="6.10.250.690">
    <property type="match status" value="1"/>
</dbReference>
<dbReference type="SUPFAM" id="SSF47226">
    <property type="entry name" value="Histidine-containing phosphotransfer domain, HPT domain"/>
    <property type="match status" value="1"/>
</dbReference>
<evidence type="ECO:0000259" key="6">
    <source>
        <dbReference type="PROSITE" id="PS51755"/>
    </source>
</evidence>
<accession>A0ABY5APT0</accession>
<gene>
    <name evidence="7" type="ORF">NEA10_16225</name>
</gene>
<dbReference type="PROSITE" id="PS51755">
    <property type="entry name" value="OMPR_PHOB"/>
    <property type="match status" value="1"/>
</dbReference>
<dbReference type="Gene3D" id="1.10.10.10">
    <property type="entry name" value="Winged helix-like DNA-binding domain superfamily/Winged helix DNA-binding domain"/>
    <property type="match status" value="1"/>
</dbReference>
<dbReference type="InterPro" id="IPR011006">
    <property type="entry name" value="CheY-like_superfamily"/>
</dbReference>
<dbReference type="PANTHER" id="PTHR48111">
    <property type="entry name" value="REGULATOR OF RPOS"/>
    <property type="match status" value="1"/>
</dbReference>
<reference evidence="7" key="1">
    <citation type="submission" date="2022-06" db="EMBL/GenBank/DDBJ databases">
        <title>Genome sequence of Phormidium yuhuli AB48 isolated from an industrial photobioreactor environment.</title>
        <authorList>
            <person name="Qiu Y."/>
            <person name="Noonan A.J.C."/>
            <person name="Dofher K."/>
            <person name="Koch M."/>
            <person name="Kieft B."/>
            <person name="Lin X."/>
            <person name="Ziels R.M."/>
            <person name="Hallam S.J."/>
        </authorList>
    </citation>
    <scope>NUCLEOTIDE SEQUENCE</scope>
    <source>
        <strain evidence="7">AB48</strain>
    </source>
</reference>
<feature type="modified residue" description="4-aspartylphosphate" evidence="2">
    <location>
        <position position="408"/>
    </location>
</feature>
<feature type="modified residue" description="4-aspartylphosphate" evidence="2">
    <location>
        <position position="532"/>
    </location>
</feature>
<dbReference type="InterPro" id="IPR036388">
    <property type="entry name" value="WH-like_DNA-bd_sf"/>
</dbReference>
<dbReference type="Pfam" id="PF01627">
    <property type="entry name" value="Hpt"/>
    <property type="match status" value="1"/>
</dbReference>
<evidence type="ECO:0000259" key="4">
    <source>
        <dbReference type="PROSITE" id="PS50110"/>
    </source>
</evidence>
<keyword evidence="1 3" id="KW-0238">DNA-binding</keyword>
<organism evidence="7 8">
    <name type="scientific">Phormidium yuhuli AB48</name>
    <dbReference type="NCBI Taxonomy" id="2940671"/>
    <lineage>
        <taxon>Bacteria</taxon>
        <taxon>Bacillati</taxon>
        <taxon>Cyanobacteriota</taxon>
        <taxon>Cyanophyceae</taxon>
        <taxon>Oscillatoriophycideae</taxon>
        <taxon>Oscillatoriales</taxon>
        <taxon>Oscillatoriaceae</taxon>
        <taxon>Phormidium</taxon>
        <taxon>Phormidium yuhuli</taxon>
    </lineage>
</organism>
<dbReference type="InterPro" id="IPR008207">
    <property type="entry name" value="Sig_transdc_His_kin_Hpt_dom"/>
</dbReference>
<dbReference type="InterPro" id="IPR001867">
    <property type="entry name" value="OmpR/PhoB-type_DNA-bd"/>
</dbReference>
<dbReference type="Pfam" id="PF00486">
    <property type="entry name" value="Trans_reg_C"/>
    <property type="match status" value="1"/>
</dbReference>
<dbReference type="SUPFAM" id="SSF52172">
    <property type="entry name" value="CheY-like"/>
    <property type="match status" value="3"/>
</dbReference>
<dbReference type="NCBIfam" id="TIGR00254">
    <property type="entry name" value="GGDEF"/>
    <property type="match status" value="1"/>
</dbReference>
<name>A0ABY5APT0_9CYAN</name>
<dbReference type="Gene3D" id="1.20.120.160">
    <property type="entry name" value="HPT domain"/>
    <property type="match status" value="1"/>
</dbReference>
<evidence type="ECO:0000256" key="1">
    <source>
        <dbReference type="ARBA" id="ARBA00023125"/>
    </source>
</evidence>
<evidence type="ECO:0000259" key="5">
    <source>
        <dbReference type="PROSITE" id="PS50887"/>
    </source>
</evidence>
<dbReference type="PROSITE" id="PS50887">
    <property type="entry name" value="GGDEF"/>
    <property type="match status" value="1"/>
</dbReference>
<dbReference type="SMART" id="SM00862">
    <property type="entry name" value="Trans_reg_C"/>
    <property type="match status" value="1"/>
</dbReference>
<evidence type="ECO:0000313" key="8">
    <source>
        <dbReference type="Proteomes" id="UP001056708"/>
    </source>
</evidence>
<feature type="domain" description="Response regulatory" evidence="4">
    <location>
        <begin position="483"/>
        <end position="599"/>
    </location>
</feature>
<dbReference type="InterPro" id="IPR000160">
    <property type="entry name" value="GGDEF_dom"/>
</dbReference>
<dbReference type="EMBL" id="CP098611">
    <property type="protein sequence ID" value="USR90371.1"/>
    <property type="molecule type" value="Genomic_DNA"/>
</dbReference>
<dbReference type="Gene3D" id="3.30.70.270">
    <property type="match status" value="1"/>
</dbReference>
<dbReference type="Pfam" id="PF00072">
    <property type="entry name" value="Response_reg"/>
    <property type="match status" value="3"/>
</dbReference>
<dbReference type="InterPro" id="IPR001789">
    <property type="entry name" value="Sig_transdc_resp-reg_receiver"/>
</dbReference>
<proteinExistence type="predicted"/>
<dbReference type="Proteomes" id="UP001056708">
    <property type="component" value="Chromosome"/>
</dbReference>
<feature type="domain" description="Response regulatory" evidence="4">
    <location>
        <begin position="359"/>
        <end position="475"/>
    </location>
</feature>
<dbReference type="PROSITE" id="PS50110">
    <property type="entry name" value="RESPONSE_REGULATORY"/>
    <property type="match status" value="3"/>
</dbReference>
<dbReference type="InterPro" id="IPR043128">
    <property type="entry name" value="Rev_trsase/Diguanyl_cyclase"/>
</dbReference>
<dbReference type="CDD" id="cd00156">
    <property type="entry name" value="REC"/>
    <property type="match status" value="2"/>
</dbReference>
<dbReference type="CDD" id="cd01949">
    <property type="entry name" value="GGDEF"/>
    <property type="match status" value="1"/>
</dbReference>
<evidence type="ECO:0000256" key="2">
    <source>
        <dbReference type="PROSITE-ProRule" id="PRU00169"/>
    </source>
</evidence>
<keyword evidence="8" id="KW-1185">Reference proteome</keyword>
<feature type="domain" description="OmpR/PhoB-type" evidence="6">
    <location>
        <begin position="124"/>
        <end position="223"/>
    </location>
</feature>
<dbReference type="InterPro" id="IPR029787">
    <property type="entry name" value="Nucleotide_cyclase"/>
</dbReference>
<sequence>MKILLVEDDEYLAQLLNQYLSDRNYIVDVATDGESGLNYARTFDYDVLVLDVVLPKLDGISLCKTLRSEHYQMPVLLLTALDNSRDKVLGLDAGADDYVVKPVGLEELLARIRALVRRGRYSRPPILTWGPLQLDPATCEVTYDNRLLCLTPKEYALLELFLRSPTQVFSREVIIDHLWSLEDPPTENTLRAHIKGLRTKLKAVDAPPKLIETIYGVGYRLQDYEEDSPTPPKTGHDSSNNTTLNAIQTLWQRIKPNILKRVDLLEEGISALAARDESLQVTARQEAHKLAGSLGTFGYHYGSSLARNIEEMLLQERKFSQAQIDQLQQWLVELRQQFQRHPTATMPEPPTLPDPEQRRLLIVDDDRLLAEQIAEEAETWGMDVKIATTVQEARPAIVTYSPGLILLDLNFPEPGEDGIILLEELARNRPEIPVVVLTVRDSFQDRLSVSRLGSQAFLQKPLPMPQIMEVAMEVIQRSHTAAKVLIVDDDPQELQGLKTLLSPWGLELETLHDPRSFWQSLETFMPDLLVLDFEMPHYSGIELCQVVRNEPQWRKVPILFLTAHTDSATVDRIFQAGADDYVSKPISGPELISRLFNRLERTKLLQNLAELDALTGLANRRKSSYDITNVLRLALRHDRPVSFAMLDLDHFKPINDTYGHATGDLVLHRFGEMLRESFRADDVVGRWGGEEFVVVMADTDAPSAVERLSLLLQQWRSHEFILDDEVCLQVTFSAGVAQFPEDGDDLPTLYRRADQALYRAKEAGRGRVFSCDLNSDC</sequence>
<dbReference type="InterPro" id="IPR039420">
    <property type="entry name" value="WalR-like"/>
</dbReference>
<protein>
    <submittedName>
        <fullName evidence="7">Response regulator</fullName>
    </submittedName>
</protein>
<dbReference type="CDD" id="cd00383">
    <property type="entry name" value="trans_reg_C"/>
    <property type="match status" value="1"/>
</dbReference>
<feature type="modified residue" description="4-aspartylphosphate" evidence="2">
    <location>
        <position position="51"/>
    </location>
</feature>
<dbReference type="SMART" id="SM00448">
    <property type="entry name" value="REC"/>
    <property type="match status" value="3"/>
</dbReference>